<dbReference type="EMBL" id="CAMXCT010004469">
    <property type="protein sequence ID" value="CAI4009226.1"/>
    <property type="molecule type" value="Genomic_DNA"/>
</dbReference>
<keyword evidence="4" id="KW-1185">Reference proteome</keyword>
<dbReference type="OrthoDB" id="460030at2759"/>
<dbReference type="EMBL" id="CAMXCT020004469">
    <property type="protein sequence ID" value="CAL1162601.1"/>
    <property type="molecule type" value="Genomic_DNA"/>
</dbReference>
<comment type="caution">
    <text evidence="1">The sequence shown here is derived from an EMBL/GenBank/DDBJ whole genome shotgun (WGS) entry which is preliminary data.</text>
</comment>
<proteinExistence type="predicted"/>
<accession>A0A9P1DGK5</accession>
<evidence type="ECO:0000313" key="2">
    <source>
        <dbReference type="EMBL" id="CAL1162601.1"/>
    </source>
</evidence>
<keyword evidence="3" id="KW-0689">Ribosomal protein</keyword>
<dbReference type="Proteomes" id="UP001152797">
    <property type="component" value="Unassembled WGS sequence"/>
</dbReference>
<name>A0A9P1DGK5_9DINO</name>
<keyword evidence="3" id="KW-0687">Ribonucleoprotein</keyword>
<organism evidence="1">
    <name type="scientific">Cladocopium goreaui</name>
    <dbReference type="NCBI Taxonomy" id="2562237"/>
    <lineage>
        <taxon>Eukaryota</taxon>
        <taxon>Sar</taxon>
        <taxon>Alveolata</taxon>
        <taxon>Dinophyceae</taxon>
        <taxon>Suessiales</taxon>
        <taxon>Symbiodiniaceae</taxon>
        <taxon>Cladocopium</taxon>
    </lineage>
</organism>
<dbReference type="InterPro" id="IPR043502">
    <property type="entry name" value="DNA/RNA_pol_sf"/>
</dbReference>
<evidence type="ECO:0000313" key="4">
    <source>
        <dbReference type="Proteomes" id="UP001152797"/>
    </source>
</evidence>
<sequence length="616" mass="68288">MNSIGQGLAISSNFSRFKRGDLVIKQELNRLLELDQQHHSSRPLLTSDGRIRLRNPSTGTTEVGIQWSELLERAPQYFSLRYDRIRAREEYGKEVSEQESLETVQLSADADHSIEVMRAWLQKEECGGLTVAQSGALLALAVFRSGTPVGKLLSRNVLPGSDDGGKGTRQRSLVPLPLLPDSREALKELFNSGEFRRLAGTWGTKKWSKEKAARMSRKTGLLIWHGLVVTLINHLWSGGGEKVREKVQRSPLLGDWGSKLADVRISYHGEVVEKSQHLTLDQIRPGLPPAGYGASVPLAELCDGELKEKLMNPGSNVLKDEDLPADVPRPKVQASREQWNMIVKDLYERGLVEAVEQPLLVRGRPVLNGSFGVIKPGKFLEDERPVLRLIMDFRGTNSVSKVLTGDVRSLAGAPALQHLVLLEGRVLRMSADDLVSAFYLFAMPPGWSQMMAFSMKVPWTVLGVEKEGDVYVGAKVLPMGWSSAVGVLQHAHRRLALRSPLAGAGLLGRCEIRRDAIFPDLEEALWSLYLDDSNLIEVMTKKVAKELEGRPSEEQEHLRRAYRHWGIPVSLDKALIRANSAEKLGAVIDGDGGVLKTSTRRVYNNYVMPAGNPSCF</sequence>
<evidence type="ECO:0000313" key="1">
    <source>
        <dbReference type="EMBL" id="CAI4009226.1"/>
    </source>
</evidence>
<protein>
    <submittedName>
        <fullName evidence="3">60S ribosomal protein L30</fullName>
    </submittedName>
</protein>
<dbReference type="AlphaFoldDB" id="A0A9P1DGK5"/>
<dbReference type="SUPFAM" id="SSF56672">
    <property type="entry name" value="DNA/RNA polymerases"/>
    <property type="match status" value="1"/>
</dbReference>
<reference evidence="2" key="2">
    <citation type="submission" date="2024-04" db="EMBL/GenBank/DDBJ databases">
        <authorList>
            <person name="Chen Y."/>
            <person name="Shah S."/>
            <person name="Dougan E. K."/>
            <person name="Thang M."/>
            <person name="Chan C."/>
        </authorList>
    </citation>
    <scope>NUCLEOTIDE SEQUENCE [LARGE SCALE GENOMIC DNA]</scope>
</reference>
<dbReference type="GO" id="GO:0005840">
    <property type="term" value="C:ribosome"/>
    <property type="evidence" value="ECO:0007669"/>
    <property type="project" value="UniProtKB-KW"/>
</dbReference>
<evidence type="ECO:0000313" key="3">
    <source>
        <dbReference type="EMBL" id="CAL4796538.1"/>
    </source>
</evidence>
<reference evidence="1" key="1">
    <citation type="submission" date="2022-10" db="EMBL/GenBank/DDBJ databases">
        <authorList>
            <person name="Chen Y."/>
            <person name="Dougan E. K."/>
            <person name="Chan C."/>
            <person name="Rhodes N."/>
            <person name="Thang M."/>
        </authorList>
    </citation>
    <scope>NUCLEOTIDE SEQUENCE</scope>
</reference>
<gene>
    <name evidence="1" type="ORF">C1SCF055_LOCUS34597</name>
</gene>
<dbReference type="EMBL" id="CAMXCT030004469">
    <property type="protein sequence ID" value="CAL4796538.1"/>
    <property type="molecule type" value="Genomic_DNA"/>
</dbReference>